<dbReference type="Gene3D" id="2.70.210.12">
    <property type="entry name" value="GTP1/OBG domain"/>
    <property type="match status" value="1"/>
</dbReference>
<feature type="binding site" evidence="9">
    <location>
        <begin position="282"/>
        <end position="285"/>
    </location>
    <ligand>
        <name>GTP</name>
        <dbReference type="ChEBI" id="CHEBI:37565"/>
    </ligand>
</feature>
<keyword evidence="7 9" id="KW-0460">Magnesium</keyword>
<protein>
    <recommendedName>
        <fullName evidence="9">GTPase Obg</fullName>
        <ecNumber evidence="9">3.6.5.-</ecNumber>
    </recommendedName>
    <alternativeName>
        <fullName evidence="9">GTP-binding protein Obg</fullName>
    </alternativeName>
</protein>
<dbReference type="PROSITE" id="PS51710">
    <property type="entry name" value="G_OBG"/>
    <property type="match status" value="1"/>
</dbReference>
<dbReference type="GO" id="GO:0003924">
    <property type="term" value="F:GTPase activity"/>
    <property type="evidence" value="ECO:0007669"/>
    <property type="project" value="UniProtKB-UniRule"/>
</dbReference>
<gene>
    <name evidence="14" type="primary">obgE</name>
    <name evidence="9" type="synonym">obg</name>
    <name evidence="14" type="ORF">E6C55_03770</name>
</gene>
<dbReference type="Proteomes" id="UP000310636">
    <property type="component" value="Unassembled WGS sequence"/>
</dbReference>
<dbReference type="EMBL" id="SSOB01000003">
    <property type="protein sequence ID" value="THF83809.1"/>
    <property type="molecule type" value="Genomic_DNA"/>
</dbReference>
<dbReference type="HAMAP" id="MF_01454">
    <property type="entry name" value="GTPase_Obg"/>
    <property type="match status" value="1"/>
</dbReference>
<dbReference type="PANTHER" id="PTHR11702">
    <property type="entry name" value="DEVELOPMENTALLY REGULATED GTP-BINDING PROTEIN-RELATED"/>
    <property type="match status" value="1"/>
</dbReference>
<keyword evidence="4 9" id="KW-0479">Metal-binding</keyword>
<feature type="binding site" evidence="9">
    <location>
        <begin position="313"/>
        <end position="315"/>
    </location>
    <ligand>
        <name>GTP</name>
        <dbReference type="ChEBI" id="CHEBI:37565"/>
    </ligand>
</feature>
<dbReference type="PRINTS" id="PR00326">
    <property type="entry name" value="GTP1OBG"/>
</dbReference>
<dbReference type="InterPro" id="IPR006169">
    <property type="entry name" value="GTP1_OBG_dom"/>
</dbReference>
<dbReference type="EC" id="3.6.5.-" evidence="9"/>
<feature type="binding site" evidence="9">
    <location>
        <position position="192"/>
    </location>
    <ligand>
        <name>Mg(2+)</name>
        <dbReference type="ChEBI" id="CHEBI:18420"/>
    </ligand>
</feature>
<dbReference type="NCBIfam" id="NF008956">
    <property type="entry name" value="PRK12299.1"/>
    <property type="match status" value="1"/>
</dbReference>
<evidence type="ECO:0000256" key="5">
    <source>
        <dbReference type="ARBA" id="ARBA00022741"/>
    </source>
</evidence>
<feature type="binding site" evidence="9">
    <location>
        <begin position="165"/>
        <end position="172"/>
    </location>
    <ligand>
        <name>GTP</name>
        <dbReference type="ChEBI" id="CHEBI:37565"/>
    </ligand>
</feature>
<dbReference type="AlphaFoldDB" id="A0A4S4C790"/>
<evidence type="ECO:0000256" key="7">
    <source>
        <dbReference type="ARBA" id="ARBA00022842"/>
    </source>
</evidence>
<dbReference type="NCBIfam" id="NF008955">
    <property type="entry name" value="PRK12297.1"/>
    <property type="match status" value="1"/>
</dbReference>
<evidence type="ECO:0000256" key="4">
    <source>
        <dbReference type="ARBA" id="ARBA00022723"/>
    </source>
</evidence>
<feature type="domain" description="OCT" evidence="12">
    <location>
        <begin position="357"/>
        <end position="436"/>
    </location>
</feature>
<evidence type="ECO:0000259" key="11">
    <source>
        <dbReference type="PROSITE" id="PS51710"/>
    </source>
</evidence>
<dbReference type="NCBIfam" id="NF008954">
    <property type="entry name" value="PRK12296.1"/>
    <property type="match status" value="1"/>
</dbReference>
<dbReference type="PANTHER" id="PTHR11702:SF31">
    <property type="entry name" value="MITOCHONDRIAL RIBOSOME-ASSOCIATED GTPASE 2"/>
    <property type="match status" value="1"/>
</dbReference>
<feature type="region of interest" description="Disordered" evidence="10">
    <location>
        <begin position="118"/>
        <end position="140"/>
    </location>
</feature>
<dbReference type="CDD" id="cd01898">
    <property type="entry name" value="Obg"/>
    <property type="match status" value="1"/>
</dbReference>
<dbReference type="InterPro" id="IPR015349">
    <property type="entry name" value="OCT_dom"/>
</dbReference>
<evidence type="ECO:0000256" key="3">
    <source>
        <dbReference type="ARBA" id="ARBA00022490"/>
    </source>
</evidence>
<feature type="binding site" evidence="9">
    <location>
        <position position="172"/>
    </location>
    <ligand>
        <name>Mg(2+)</name>
        <dbReference type="ChEBI" id="CHEBI:18420"/>
    </ligand>
</feature>
<dbReference type="GO" id="GO:0005737">
    <property type="term" value="C:cytoplasm"/>
    <property type="evidence" value="ECO:0007669"/>
    <property type="project" value="UniProtKB-SubCell"/>
</dbReference>
<dbReference type="RefSeq" id="WP_136368437.1">
    <property type="nucleotide sequence ID" value="NZ_SSOB01000003.1"/>
</dbReference>
<dbReference type="FunFam" id="3.40.50.300:FF:000515">
    <property type="entry name" value="GTPase Obg"/>
    <property type="match status" value="1"/>
</dbReference>
<sequence>MFVDKAKIFVKGGDGGDGLVAFRRELYVPEGGPAGGDGGKGGDVVFRVDEGLRTLMDFRYQKHFKAPRGVKGKNKTQHGANAEDLIVRVPPGTIVFDDDTGEMLADLTKQGQEVVIAKGGRGGRGNTRFKSPANTAPAIAENGEDGQERWVTLELKVMADVGLVGFPSVGKSTLLSVVSGAQPKIGAYHFTTITPNLGVVQVSDERSFVMADLPGLIEGAHTGIGLGHEFLRHVERTRIIVHVVDMSGMEGRDPYDDWVKINEELKLYNPKLAERPQIVAANKMDMPDSEENLAAFKEKIVAERPDMEVMPISSLTRKGISELLYRVADLLDTLPDPMEVAAEEARLAKEAEGVVYRFDETSDNYEFTISRDNEVFVVESESIEKLLKRTQFASYEAVMRFGRILRNAGVDAELRKRGAKDGNTIRIGDFEFEFFEGGSDAYLYEER</sequence>
<dbReference type="Pfam" id="PF09269">
    <property type="entry name" value="DUF1967"/>
    <property type="match status" value="1"/>
</dbReference>
<comment type="similarity">
    <text evidence="2 9">Belongs to the TRAFAC class OBG-HflX-like GTPase superfamily. OBG GTPase family.</text>
</comment>
<dbReference type="Pfam" id="PF01018">
    <property type="entry name" value="GTP1_OBG"/>
    <property type="match status" value="1"/>
</dbReference>
<dbReference type="OrthoDB" id="9807318at2"/>
<dbReference type="InterPro" id="IPR006073">
    <property type="entry name" value="GTP-bd"/>
</dbReference>
<organism evidence="14 15">
    <name type="scientific">Cohnella fermenti</name>
    <dbReference type="NCBI Taxonomy" id="2565925"/>
    <lineage>
        <taxon>Bacteria</taxon>
        <taxon>Bacillati</taxon>
        <taxon>Bacillota</taxon>
        <taxon>Bacilli</taxon>
        <taxon>Bacillales</taxon>
        <taxon>Paenibacillaceae</taxon>
        <taxon>Cohnella</taxon>
    </lineage>
</organism>
<feature type="domain" description="OBG-type G" evidence="11">
    <location>
        <begin position="159"/>
        <end position="332"/>
    </location>
</feature>
<proteinExistence type="inferred from homology"/>
<evidence type="ECO:0000256" key="10">
    <source>
        <dbReference type="SAM" id="MobiDB-lite"/>
    </source>
</evidence>
<dbReference type="GO" id="GO:0000287">
    <property type="term" value="F:magnesium ion binding"/>
    <property type="evidence" value="ECO:0007669"/>
    <property type="project" value="InterPro"/>
</dbReference>
<evidence type="ECO:0000259" key="13">
    <source>
        <dbReference type="PROSITE" id="PS51883"/>
    </source>
</evidence>
<evidence type="ECO:0000256" key="8">
    <source>
        <dbReference type="ARBA" id="ARBA00023134"/>
    </source>
</evidence>
<evidence type="ECO:0000256" key="9">
    <source>
        <dbReference type="HAMAP-Rule" id="MF_01454"/>
    </source>
</evidence>
<evidence type="ECO:0000313" key="14">
    <source>
        <dbReference type="EMBL" id="THF83809.1"/>
    </source>
</evidence>
<feature type="binding site" evidence="9">
    <location>
        <begin position="190"/>
        <end position="194"/>
    </location>
    <ligand>
        <name>GTP</name>
        <dbReference type="ChEBI" id="CHEBI:37565"/>
    </ligand>
</feature>
<dbReference type="SUPFAM" id="SSF52540">
    <property type="entry name" value="P-loop containing nucleoside triphosphate hydrolases"/>
    <property type="match status" value="1"/>
</dbReference>
<dbReference type="GO" id="GO:0005525">
    <property type="term" value="F:GTP binding"/>
    <property type="evidence" value="ECO:0007669"/>
    <property type="project" value="UniProtKB-UniRule"/>
</dbReference>
<name>A0A4S4C790_9BACL</name>
<dbReference type="Gene3D" id="3.30.300.350">
    <property type="entry name" value="GTP-binding protein OBG, C-terminal domain"/>
    <property type="match status" value="1"/>
</dbReference>
<dbReference type="InterPro" id="IPR014100">
    <property type="entry name" value="GTP-bd_Obg/CgtA"/>
</dbReference>
<evidence type="ECO:0000256" key="1">
    <source>
        <dbReference type="ARBA" id="ARBA00001946"/>
    </source>
</evidence>
<dbReference type="InterPro" id="IPR027417">
    <property type="entry name" value="P-loop_NTPase"/>
</dbReference>
<comment type="cofactor">
    <cofactor evidence="1 9">
        <name>Mg(2+)</name>
        <dbReference type="ChEBI" id="CHEBI:18420"/>
    </cofactor>
</comment>
<evidence type="ECO:0000259" key="12">
    <source>
        <dbReference type="PROSITE" id="PS51881"/>
    </source>
</evidence>
<comment type="function">
    <text evidence="9">An essential GTPase which binds GTP, GDP and possibly (p)ppGpp with moderate affinity, with high nucleotide exchange rates and a fairly low GTP hydrolysis rate. Plays a role in control of the cell cycle, stress response, ribosome biogenesis and in those bacteria that undergo differentiation, in morphogenesis control.</text>
</comment>
<dbReference type="InterPro" id="IPR045086">
    <property type="entry name" value="OBG_GTPase"/>
</dbReference>
<dbReference type="InterPro" id="IPR031167">
    <property type="entry name" value="G_OBG"/>
</dbReference>
<dbReference type="Pfam" id="PF01926">
    <property type="entry name" value="MMR_HSR1"/>
    <property type="match status" value="1"/>
</dbReference>
<dbReference type="SUPFAM" id="SSF102741">
    <property type="entry name" value="Obg GTP-binding protein C-terminal domain"/>
    <property type="match status" value="1"/>
</dbReference>
<keyword evidence="5 9" id="KW-0547">Nucleotide-binding</keyword>
<keyword evidence="3 9" id="KW-0963">Cytoplasm</keyword>
<dbReference type="NCBIfam" id="TIGR02729">
    <property type="entry name" value="Obg_CgtA"/>
    <property type="match status" value="1"/>
</dbReference>
<comment type="subunit">
    <text evidence="9">Monomer.</text>
</comment>
<dbReference type="InterPro" id="IPR036346">
    <property type="entry name" value="GTP-bd_prot_GTP1/OBG_C_sf"/>
</dbReference>
<comment type="caution">
    <text evidence="14">The sequence shown here is derived from an EMBL/GenBank/DDBJ whole genome shotgun (WGS) entry which is preliminary data.</text>
</comment>
<dbReference type="PROSITE" id="PS51881">
    <property type="entry name" value="OCT"/>
    <property type="match status" value="1"/>
</dbReference>
<dbReference type="FunFam" id="2.70.210.12:FF:000001">
    <property type="entry name" value="GTPase Obg"/>
    <property type="match status" value="1"/>
</dbReference>
<dbReference type="PROSITE" id="PS51883">
    <property type="entry name" value="OBG"/>
    <property type="match status" value="1"/>
</dbReference>
<dbReference type="PROSITE" id="PS00905">
    <property type="entry name" value="GTP1_OBG"/>
    <property type="match status" value="1"/>
</dbReference>
<accession>A0A4S4C790</accession>
<reference evidence="14 15" key="1">
    <citation type="submission" date="2019-04" db="EMBL/GenBank/DDBJ databases">
        <title>Cohnella sp. nov. isolated from preserved vegetables.</title>
        <authorList>
            <person name="Lin S.-Y."/>
            <person name="Hung M.-H."/>
            <person name="Young C.-C."/>
        </authorList>
    </citation>
    <scope>NUCLEOTIDE SEQUENCE [LARGE SCALE GENOMIC DNA]</scope>
    <source>
        <strain evidence="14 15">CC-MHH1044</strain>
    </source>
</reference>
<keyword evidence="6 9" id="KW-0378">Hydrolase</keyword>
<feature type="domain" description="Obg" evidence="13">
    <location>
        <begin position="1"/>
        <end position="158"/>
    </location>
</feature>
<dbReference type="InterPro" id="IPR006074">
    <property type="entry name" value="GTP1-OBG_CS"/>
</dbReference>
<dbReference type="NCBIfam" id="TIGR03595">
    <property type="entry name" value="Obg_CgtA_exten"/>
    <property type="match status" value="1"/>
</dbReference>
<dbReference type="GO" id="GO:0042254">
    <property type="term" value="P:ribosome biogenesis"/>
    <property type="evidence" value="ECO:0007669"/>
    <property type="project" value="UniProtKB-UniRule"/>
</dbReference>
<evidence type="ECO:0000313" key="15">
    <source>
        <dbReference type="Proteomes" id="UP000310636"/>
    </source>
</evidence>
<dbReference type="InterPro" id="IPR036726">
    <property type="entry name" value="GTP1_OBG_dom_sf"/>
</dbReference>
<comment type="subcellular location">
    <subcellularLocation>
        <location evidence="9">Cytoplasm</location>
    </subcellularLocation>
</comment>
<feature type="binding site" evidence="9">
    <location>
        <begin position="212"/>
        <end position="215"/>
    </location>
    <ligand>
        <name>GTP</name>
        <dbReference type="ChEBI" id="CHEBI:37565"/>
    </ligand>
</feature>
<evidence type="ECO:0000256" key="6">
    <source>
        <dbReference type="ARBA" id="ARBA00022801"/>
    </source>
</evidence>
<dbReference type="Gene3D" id="3.40.50.300">
    <property type="entry name" value="P-loop containing nucleotide triphosphate hydrolases"/>
    <property type="match status" value="1"/>
</dbReference>
<evidence type="ECO:0000256" key="2">
    <source>
        <dbReference type="ARBA" id="ARBA00007699"/>
    </source>
</evidence>
<dbReference type="SUPFAM" id="SSF82051">
    <property type="entry name" value="Obg GTP-binding protein N-terminal domain"/>
    <property type="match status" value="1"/>
</dbReference>
<keyword evidence="8 9" id="KW-0342">GTP-binding</keyword>
<keyword evidence="15" id="KW-1185">Reference proteome</keyword>